<keyword evidence="3" id="KW-1185">Reference proteome</keyword>
<sequence>MIYLREKSITKSSIHIYQSILLSDLVPDAVHEGDLESLTTTKEQKAAQQHDLKMKTESREEMLIDPPSAITPKEEGKEEPQHDSLLHSPLPALVPPTQATIFRSTVPKVRGTPQVPTTPPWSERTLPILKDLPDINQLPASPHPILVMQPQHVLGAICYFGFENLRMQYPFIFSLPDYVTAFTSAMKKLKMNVKEELLSWTVGTALIVHPSFMKRKIPALLACAIGIGCTWGANYDRARANRKELRLRERAIVAEEQKNEMLADTSIVVSDDTFVPGPQTGAKSLNSPPYQSNIPNPLILFQHLSATERKHNDVAIASNVSDVTTRKIYKDAEEIMDELTWELNVYAREEEKATIIREEEEFQAALEVAKQQLRNGNIGNFNKLINQRKKK</sequence>
<organism evidence="2 3">
    <name type="scientific">Blattamonas nauphoetae</name>
    <dbReference type="NCBI Taxonomy" id="2049346"/>
    <lineage>
        <taxon>Eukaryota</taxon>
        <taxon>Metamonada</taxon>
        <taxon>Preaxostyla</taxon>
        <taxon>Oxymonadida</taxon>
        <taxon>Blattamonas</taxon>
    </lineage>
</organism>
<feature type="region of interest" description="Disordered" evidence="1">
    <location>
        <begin position="40"/>
        <end position="85"/>
    </location>
</feature>
<dbReference type="EMBL" id="JARBJD010000166">
    <property type="protein sequence ID" value="KAK2948929.1"/>
    <property type="molecule type" value="Genomic_DNA"/>
</dbReference>
<name>A0ABQ9XC14_9EUKA</name>
<accession>A0ABQ9XC14</accession>
<evidence type="ECO:0000256" key="1">
    <source>
        <dbReference type="SAM" id="MobiDB-lite"/>
    </source>
</evidence>
<dbReference type="Proteomes" id="UP001281761">
    <property type="component" value="Unassembled WGS sequence"/>
</dbReference>
<feature type="compositionally biased region" description="Basic and acidic residues" evidence="1">
    <location>
        <begin position="72"/>
        <end position="85"/>
    </location>
</feature>
<protein>
    <submittedName>
        <fullName evidence="2">Uncharacterized protein</fullName>
    </submittedName>
</protein>
<proteinExistence type="predicted"/>
<feature type="compositionally biased region" description="Basic and acidic residues" evidence="1">
    <location>
        <begin position="42"/>
        <end position="62"/>
    </location>
</feature>
<gene>
    <name evidence="2" type="ORF">BLNAU_16147</name>
</gene>
<evidence type="ECO:0000313" key="2">
    <source>
        <dbReference type="EMBL" id="KAK2948929.1"/>
    </source>
</evidence>
<evidence type="ECO:0000313" key="3">
    <source>
        <dbReference type="Proteomes" id="UP001281761"/>
    </source>
</evidence>
<comment type="caution">
    <text evidence="2">The sequence shown here is derived from an EMBL/GenBank/DDBJ whole genome shotgun (WGS) entry which is preliminary data.</text>
</comment>
<reference evidence="2 3" key="1">
    <citation type="journal article" date="2022" name="bioRxiv">
        <title>Genomics of Preaxostyla Flagellates Illuminates Evolutionary Transitions and the Path Towards Mitochondrial Loss.</title>
        <authorList>
            <person name="Novak L.V.F."/>
            <person name="Treitli S.C."/>
            <person name="Pyrih J."/>
            <person name="Halakuc P."/>
            <person name="Pipaliya S.V."/>
            <person name="Vacek V."/>
            <person name="Brzon O."/>
            <person name="Soukal P."/>
            <person name="Eme L."/>
            <person name="Dacks J.B."/>
            <person name="Karnkowska A."/>
            <person name="Elias M."/>
            <person name="Hampl V."/>
        </authorList>
    </citation>
    <scope>NUCLEOTIDE SEQUENCE [LARGE SCALE GENOMIC DNA]</scope>
    <source>
        <strain evidence="2">NAU3</strain>
        <tissue evidence="2">Gut</tissue>
    </source>
</reference>